<evidence type="ECO:0000256" key="1">
    <source>
        <dbReference type="SAM" id="SignalP"/>
    </source>
</evidence>
<keyword evidence="1" id="KW-0732">Signal</keyword>
<accession>A0A4R5UJL6</accession>
<comment type="caution">
    <text evidence="2">The sequence shown here is derived from an EMBL/GenBank/DDBJ whole genome shotgun (WGS) entry which is preliminary data.</text>
</comment>
<feature type="chain" id="PRO_5020848537" description="DUF945 family protein" evidence="1">
    <location>
        <begin position="26"/>
        <end position="396"/>
    </location>
</feature>
<dbReference type="OrthoDB" id="7824623at2"/>
<dbReference type="AlphaFoldDB" id="A0A4R5UJL6"/>
<gene>
    <name evidence="2" type="ORF">E2F50_09155</name>
</gene>
<proteinExistence type="predicted"/>
<keyword evidence="3" id="KW-1185">Reference proteome</keyword>
<name>A0A4R5UJL6_9HYPH</name>
<feature type="signal peptide" evidence="1">
    <location>
        <begin position="1"/>
        <end position="25"/>
    </location>
</feature>
<dbReference type="RefSeq" id="WP_133315825.1">
    <property type="nucleotide sequence ID" value="NZ_SMTL01000002.1"/>
</dbReference>
<protein>
    <recommendedName>
        <fullName evidence="4">DUF945 family protein</fullName>
    </recommendedName>
</protein>
<reference evidence="2 3" key="1">
    <citation type="submission" date="2019-03" db="EMBL/GenBank/DDBJ databases">
        <title>Rhizobium sp. nov., an bacterium isolated from biocrust in Mu Us Desert.</title>
        <authorList>
            <person name="Lixiong L."/>
        </authorList>
    </citation>
    <scope>NUCLEOTIDE SEQUENCE [LARGE SCALE GENOMIC DNA]</scope>
    <source>
        <strain evidence="2 3">SPY-1</strain>
    </source>
</reference>
<evidence type="ECO:0008006" key="4">
    <source>
        <dbReference type="Google" id="ProtNLM"/>
    </source>
</evidence>
<dbReference type="EMBL" id="SMTL01000002">
    <property type="protein sequence ID" value="TDK37057.1"/>
    <property type="molecule type" value="Genomic_DNA"/>
</dbReference>
<evidence type="ECO:0000313" key="2">
    <source>
        <dbReference type="EMBL" id="TDK37057.1"/>
    </source>
</evidence>
<organism evidence="2 3">
    <name type="scientific">Rhizobium deserti</name>
    <dbReference type="NCBI Taxonomy" id="2547961"/>
    <lineage>
        <taxon>Bacteria</taxon>
        <taxon>Pseudomonadati</taxon>
        <taxon>Pseudomonadota</taxon>
        <taxon>Alphaproteobacteria</taxon>
        <taxon>Hyphomicrobiales</taxon>
        <taxon>Rhizobiaceae</taxon>
        <taxon>Rhizobium/Agrobacterium group</taxon>
        <taxon>Rhizobium</taxon>
    </lineage>
</organism>
<evidence type="ECO:0000313" key="3">
    <source>
        <dbReference type="Proteomes" id="UP000295238"/>
    </source>
</evidence>
<sequence>MHYSTKARLLLAGAALSLVTGPAFALDGNDVVAKINNAMSSQGGAKLSAEAVSVDGSDVMLKNAKLSADAGEFTIPLGNIKLDDVAENNGGYTVETVTFDNVQMKDEKANFSASDISISGLVIPANPNGDTLDAVMLYDEAHVGKVVATVEGKQAFSIDDVNMTSEVADDNASVGFDVKVNGIKADLSMIEDPAAKDSLQQLNLTNVDGKISMVGNWELGSGTIAVEEYALDFANVGKLDMAFSLSGYTLDFVRSANETAKAMEANANKEEAQQAANLAMLGLLQRLTFNSAQIRFDDAGITKRALDYAGKQQGTSGEQMAQMLKAMTPMVLSQYNIPELQNMLSAAVNTYLDKPENLTFTAQPEKGVPFPMIMGAAMGAPNTLPTVLGVKVKAND</sequence>
<dbReference type="Proteomes" id="UP000295238">
    <property type="component" value="Unassembled WGS sequence"/>
</dbReference>